<keyword evidence="4 10" id="KW-0812">Transmembrane</keyword>
<evidence type="ECO:0000256" key="1">
    <source>
        <dbReference type="ARBA" id="ARBA00004571"/>
    </source>
</evidence>
<keyword evidence="7 10" id="KW-0472">Membrane</keyword>
<name>A0ABW5LFH4_9FLAO</name>
<evidence type="ECO:0000256" key="10">
    <source>
        <dbReference type="PROSITE-ProRule" id="PRU01360"/>
    </source>
</evidence>
<keyword evidence="5 12" id="KW-0732">Signal</keyword>
<comment type="subcellular location">
    <subcellularLocation>
        <location evidence="1 10">Cell outer membrane</location>
        <topology evidence="1 10">Multi-pass membrane protein</topology>
    </subcellularLocation>
</comment>
<dbReference type="RefSeq" id="WP_378292633.1">
    <property type="nucleotide sequence ID" value="NZ_JBHULE010000019.1"/>
</dbReference>
<keyword evidence="8 15" id="KW-0675">Receptor</keyword>
<evidence type="ECO:0000256" key="4">
    <source>
        <dbReference type="ARBA" id="ARBA00022692"/>
    </source>
</evidence>
<dbReference type="InterPro" id="IPR037066">
    <property type="entry name" value="Plug_dom_sf"/>
</dbReference>
<evidence type="ECO:0000259" key="14">
    <source>
        <dbReference type="Pfam" id="PF07715"/>
    </source>
</evidence>
<comment type="similarity">
    <text evidence="10 11">Belongs to the TonB-dependent receptor family.</text>
</comment>
<comment type="caution">
    <text evidence="15">The sequence shown here is derived from an EMBL/GenBank/DDBJ whole genome shotgun (WGS) entry which is preliminary data.</text>
</comment>
<evidence type="ECO:0000313" key="15">
    <source>
        <dbReference type="EMBL" id="MFD2563319.1"/>
    </source>
</evidence>
<keyword evidence="16" id="KW-1185">Reference proteome</keyword>
<gene>
    <name evidence="15" type="ORF">ACFSR1_11630</name>
</gene>
<evidence type="ECO:0000313" key="16">
    <source>
        <dbReference type="Proteomes" id="UP001597319"/>
    </source>
</evidence>
<reference evidence="16" key="1">
    <citation type="journal article" date="2019" name="Int. J. Syst. Evol. Microbiol.">
        <title>The Global Catalogue of Microorganisms (GCM) 10K type strain sequencing project: providing services to taxonomists for standard genome sequencing and annotation.</title>
        <authorList>
            <consortium name="The Broad Institute Genomics Platform"/>
            <consortium name="The Broad Institute Genome Sequencing Center for Infectious Disease"/>
            <person name="Wu L."/>
            <person name="Ma J."/>
        </authorList>
    </citation>
    <scope>NUCLEOTIDE SEQUENCE [LARGE SCALE GENOMIC DNA]</scope>
    <source>
        <strain evidence="16">KCTC 52274</strain>
    </source>
</reference>
<dbReference type="InterPro" id="IPR039426">
    <property type="entry name" value="TonB-dep_rcpt-like"/>
</dbReference>
<feature type="domain" description="TonB-dependent receptor plug" evidence="14">
    <location>
        <begin position="115"/>
        <end position="223"/>
    </location>
</feature>
<dbReference type="Proteomes" id="UP001597319">
    <property type="component" value="Unassembled WGS sequence"/>
</dbReference>
<dbReference type="Pfam" id="PF00593">
    <property type="entry name" value="TonB_dep_Rec_b-barrel"/>
    <property type="match status" value="1"/>
</dbReference>
<dbReference type="SUPFAM" id="SSF49464">
    <property type="entry name" value="Carboxypeptidase regulatory domain-like"/>
    <property type="match status" value="1"/>
</dbReference>
<feature type="domain" description="TonB-dependent receptor-like beta-barrel" evidence="13">
    <location>
        <begin position="367"/>
        <end position="879"/>
    </location>
</feature>
<evidence type="ECO:0000256" key="7">
    <source>
        <dbReference type="ARBA" id="ARBA00023136"/>
    </source>
</evidence>
<feature type="chain" id="PRO_5045064954" evidence="12">
    <location>
        <begin position="20"/>
        <end position="907"/>
    </location>
</feature>
<proteinExistence type="inferred from homology"/>
<evidence type="ECO:0000256" key="6">
    <source>
        <dbReference type="ARBA" id="ARBA00023077"/>
    </source>
</evidence>
<evidence type="ECO:0000259" key="13">
    <source>
        <dbReference type="Pfam" id="PF00593"/>
    </source>
</evidence>
<dbReference type="Pfam" id="PF07715">
    <property type="entry name" value="Plug"/>
    <property type="match status" value="1"/>
</dbReference>
<evidence type="ECO:0000256" key="8">
    <source>
        <dbReference type="ARBA" id="ARBA00023170"/>
    </source>
</evidence>
<dbReference type="Pfam" id="PF13715">
    <property type="entry name" value="CarbopepD_reg_2"/>
    <property type="match status" value="1"/>
</dbReference>
<evidence type="ECO:0000256" key="12">
    <source>
        <dbReference type="SAM" id="SignalP"/>
    </source>
</evidence>
<dbReference type="PANTHER" id="PTHR30069:SF29">
    <property type="entry name" value="HEMOGLOBIN AND HEMOGLOBIN-HAPTOGLOBIN-BINDING PROTEIN 1-RELATED"/>
    <property type="match status" value="1"/>
</dbReference>
<dbReference type="EMBL" id="JBHULE010000019">
    <property type="protein sequence ID" value="MFD2563319.1"/>
    <property type="molecule type" value="Genomic_DNA"/>
</dbReference>
<dbReference type="Gene3D" id="2.60.40.1120">
    <property type="entry name" value="Carboxypeptidase-like, regulatory domain"/>
    <property type="match status" value="1"/>
</dbReference>
<dbReference type="Gene3D" id="2.170.130.10">
    <property type="entry name" value="TonB-dependent receptor, plug domain"/>
    <property type="match status" value="1"/>
</dbReference>
<keyword evidence="9 10" id="KW-0998">Cell outer membrane</keyword>
<evidence type="ECO:0000256" key="5">
    <source>
        <dbReference type="ARBA" id="ARBA00022729"/>
    </source>
</evidence>
<dbReference type="InterPro" id="IPR000531">
    <property type="entry name" value="Beta-barrel_TonB"/>
</dbReference>
<sequence length="907" mass="100416">MKKTLLLLGMSFWCVCTFAQTTISGRVTDEVGEPIPLANVKLRGERVGAVADFDGEFVLTTTEKLPVTLIISSIGYKTISLDVTSNAEEISVVLKEGTELDVVVISASRAPERIFESPVRVEFYGSRQIKNTPSIDFYSGLENLKGVDVNTNSLTYKSVNTRGYGSFSNTRFVQLVDGMDNSSPSLNFSLGNLVGVSELDVNNVELLPGASSALYGANAFNGILFINSKNPFDNQGISSYVRGGVTSQEAAGSNSFYDVGIRMAKAFSDKFAAKVNFSFFKGTDWFAVNNTNINNPSLDRLTDPNYDGVNVYGDEINLNIPGIGFVSRTGYEERDLVDYNAESLKFSGALHYRPFADDFEIIYNGRIGRGTTIFQNANRFYSPDFFLQQHKLEFKNNNFFVRGYITDADAGDTYDTRIAAFNINNRWKDNRTWFGEYAGTYFAAVNGGFTPDQAHQAARNQADTGRLEPGTPEFQQVFTSVISDPDFTTGAKFQDETQLRHVDANYNLSYLTNNFADIQLGGSFREYRLRSNGTIFTDRSGPISYSEMGAYAQLQKKVFDERLKITGSVRYDKAELFDGNFSPRLALGYTVGSNRNHNIRASFQTGFRNPTTQNLYMGLDVVRAITIGSAEDNLDREQRDFELSANGSALVGEDSVTITGRDAFENSYTLASAIAFSQTSDPSQLIQSAVELVKPEKVTSLELGYRGDYNKISLEVSGYYNMYQDFITSNNVLVPFYGAVGSVESFQAIANGDFKIYNIATNSSADVNSYGAVVGVDGKVFGNYNFGLNYTYAKEDVSDVDENDFFSEFNTPEHKVKFSFGNRNLFQNFGFNTSVRWSDSFVWNDAFGSSEIPSFTVVDAQMNYRIPRLKSVFKVGATNIGGNEYYNALGTGLVGAQYYIGLSINNL</sequence>
<dbReference type="InterPro" id="IPR036942">
    <property type="entry name" value="Beta-barrel_TonB_sf"/>
</dbReference>
<accession>A0ABW5LFH4</accession>
<dbReference type="PANTHER" id="PTHR30069">
    <property type="entry name" value="TONB-DEPENDENT OUTER MEMBRANE RECEPTOR"/>
    <property type="match status" value="1"/>
</dbReference>
<evidence type="ECO:0000256" key="3">
    <source>
        <dbReference type="ARBA" id="ARBA00022452"/>
    </source>
</evidence>
<protein>
    <submittedName>
        <fullName evidence="15">TonB-dependent receptor domain-containing protein</fullName>
    </submittedName>
</protein>
<dbReference type="InterPro" id="IPR012910">
    <property type="entry name" value="Plug_dom"/>
</dbReference>
<evidence type="ECO:0000256" key="11">
    <source>
        <dbReference type="RuleBase" id="RU003357"/>
    </source>
</evidence>
<feature type="signal peptide" evidence="12">
    <location>
        <begin position="1"/>
        <end position="19"/>
    </location>
</feature>
<evidence type="ECO:0000256" key="2">
    <source>
        <dbReference type="ARBA" id="ARBA00022448"/>
    </source>
</evidence>
<dbReference type="SUPFAM" id="SSF56935">
    <property type="entry name" value="Porins"/>
    <property type="match status" value="1"/>
</dbReference>
<dbReference type="Gene3D" id="2.40.170.20">
    <property type="entry name" value="TonB-dependent receptor, beta-barrel domain"/>
    <property type="match status" value="1"/>
</dbReference>
<keyword evidence="3 10" id="KW-1134">Transmembrane beta strand</keyword>
<keyword evidence="2 10" id="KW-0813">Transport</keyword>
<dbReference type="InterPro" id="IPR008969">
    <property type="entry name" value="CarboxyPept-like_regulatory"/>
</dbReference>
<evidence type="ECO:0000256" key="9">
    <source>
        <dbReference type="ARBA" id="ARBA00023237"/>
    </source>
</evidence>
<organism evidence="15 16">
    <name type="scientific">Aquimarina rubra</name>
    <dbReference type="NCBI Taxonomy" id="1920033"/>
    <lineage>
        <taxon>Bacteria</taxon>
        <taxon>Pseudomonadati</taxon>
        <taxon>Bacteroidota</taxon>
        <taxon>Flavobacteriia</taxon>
        <taxon>Flavobacteriales</taxon>
        <taxon>Flavobacteriaceae</taxon>
        <taxon>Aquimarina</taxon>
    </lineage>
</organism>
<dbReference type="PROSITE" id="PS52016">
    <property type="entry name" value="TONB_DEPENDENT_REC_3"/>
    <property type="match status" value="1"/>
</dbReference>
<keyword evidence="6 11" id="KW-0798">TonB box</keyword>